<comment type="caution">
    <text evidence="5">The sequence shown here is derived from an EMBL/GenBank/DDBJ whole genome shotgun (WGS) entry which is preliminary data.</text>
</comment>
<dbReference type="VEuPathDB" id="CryptoDB:GNI_157560"/>
<dbReference type="Proteomes" id="UP000019763">
    <property type="component" value="Unassembled WGS sequence"/>
</dbReference>
<proteinExistence type="inferred from homology"/>
<keyword evidence="3" id="KW-0406">Ion transport</keyword>
<keyword evidence="6" id="KW-1185">Reference proteome</keyword>
<dbReference type="GO" id="GO:0033178">
    <property type="term" value="C:proton-transporting two-sector ATPase complex, catalytic domain"/>
    <property type="evidence" value="ECO:0007669"/>
    <property type="project" value="InterPro"/>
</dbReference>
<sequence length="236" mass="26455">MEDADAQRQIDQMVAFIINEAKDKAAEIEAKSQEDFNVEKLKALQSMKEKIRQNYRKKAKDLETNRAIAQSAAINKARLKKIAARQMKINDAVKTASKSLQELGKDQSKYSRLCCELIVQCMLRLMEPHVLVRIRKQDENVVTNDILKAAQQKYSAILENAGIKGQTVKAELDKEFYLPPAPASNADDASAAASCTGGVVVTSADRKIKCDNTFDSRLQLVVQQKLPEIRKVLYEN</sequence>
<evidence type="ECO:0000256" key="4">
    <source>
        <dbReference type="SAM" id="Coils"/>
    </source>
</evidence>
<reference evidence="5" key="1">
    <citation type="submission" date="2013-12" db="EMBL/GenBank/DDBJ databases">
        <authorList>
            <person name="Omoto C.K."/>
            <person name="Sibley D."/>
            <person name="Venepally P."/>
            <person name="Hadjithomas M."/>
            <person name="Karamycheva S."/>
            <person name="Brunk B."/>
            <person name="Roos D."/>
            <person name="Caler E."/>
            <person name="Lorenzi H."/>
        </authorList>
    </citation>
    <scope>NUCLEOTIDE SEQUENCE</scope>
</reference>
<evidence type="ECO:0000256" key="2">
    <source>
        <dbReference type="ARBA" id="ARBA00022448"/>
    </source>
</evidence>
<dbReference type="eggNOG" id="KOG1664">
    <property type="taxonomic scope" value="Eukaryota"/>
</dbReference>
<dbReference type="GeneID" id="22915479"/>
<evidence type="ECO:0000256" key="3">
    <source>
        <dbReference type="ARBA" id="ARBA00023065"/>
    </source>
</evidence>
<dbReference type="OMA" id="YLCQEQK"/>
<keyword evidence="2" id="KW-0813">Transport</keyword>
<keyword evidence="4" id="KW-0175">Coiled coil</keyword>
<dbReference type="InterPro" id="IPR002842">
    <property type="entry name" value="ATPase_V1_Esu"/>
</dbReference>
<dbReference type="SUPFAM" id="SSF160527">
    <property type="entry name" value="V-type ATPase subunit E-like"/>
    <property type="match status" value="1"/>
</dbReference>
<dbReference type="PANTHER" id="PTHR45715">
    <property type="entry name" value="ATPASE H+-TRANSPORTING V1 SUBUNIT E1A-RELATED"/>
    <property type="match status" value="1"/>
</dbReference>
<dbReference type="RefSeq" id="XP_011132986.1">
    <property type="nucleotide sequence ID" value="XM_011134684.1"/>
</dbReference>
<feature type="coiled-coil region" evidence="4">
    <location>
        <begin position="41"/>
        <end position="72"/>
    </location>
</feature>
<dbReference type="Pfam" id="PF01991">
    <property type="entry name" value="vATP-synt_E"/>
    <property type="match status" value="1"/>
</dbReference>
<protein>
    <submittedName>
        <fullName evidence="5">Vacuolar ATP synthase subunit E</fullName>
    </submittedName>
</protein>
<dbReference type="Gene3D" id="6.10.250.1620">
    <property type="match status" value="1"/>
</dbReference>
<dbReference type="AlphaFoldDB" id="A0A023AYU0"/>
<dbReference type="EMBL" id="AFNH02001173">
    <property type="protein sequence ID" value="EZG43831.1"/>
    <property type="molecule type" value="Genomic_DNA"/>
</dbReference>
<gene>
    <name evidence="5" type="ORF">GNI_157560</name>
</gene>
<evidence type="ECO:0000313" key="6">
    <source>
        <dbReference type="Proteomes" id="UP000019763"/>
    </source>
</evidence>
<accession>A0A023AYU0</accession>
<comment type="similarity">
    <text evidence="1">Belongs to the V-ATPase E subunit family.</text>
</comment>
<dbReference type="OrthoDB" id="10263003at2759"/>
<dbReference type="InterPro" id="IPR038495">
    <property type="entry name" value="ATPase_E_C"/>
</dbReference>
<evidence type="ECO:0000313" key="5">
    <source>
        <dbReference type="EMBL" id="EZG43831.1"/>
    </source>
</evidence>
<evidence type="ECO:0000256" key="1">
    <source>
        <dbReference type="ARBA" id="ARBA00005901"/>
    </source>
</evidence>
<dbReference type="Gene3D" id="3.30.2320.30">
    <property type="entry name" value="ATP synthase, E subunit, C-terminal"/>
    <property type="match status" value="1"/>
</dbReference>
<dbReference type="GO" id="GO:0046961">
    <property type="term" value="F:proton-transporting ATPase activity, rotational mechanism"/>
    <property type="evidence" value="ECO:0007669"/>
    <property type="project" value="InterPro"/>
</dbReference>
<organism evidence="5 6">
    <name type="scientific">Gregarina niphandrodes</name>
    <name type="common">Septate eugregarine</name>
    <dbReference type="NCBI Taxonomy" id="110365"/>
    <lineage>
        <taxon>Eukaryota</taxon>
        <taxon>Sar</taxon>
        <taxon>Alveolata</taxon>
        <taxon>Apicomplexa</taxon>
        <taxon>Conoidasida</taxon>
        <taxon>Gregarinasina</taxon>
        <taxon>Eugregarinorida</taxon>
        <taxon>Gregarinidae</taxon>
        <taxon>Gregarina</taxon>
    </lineage>
</organism>
<name>A0A023AYU0_GRENI</name>